<dbReference type="RefSeq" id="WP_098459628.1">
    <property type="nucleotide sequence ID" value="NZ_PDJC01000001.1"/>
</dbReference>
<protein>
    <submittedName>
        <fullName evidence="2">RES domain-containing protein</fullName>
    </submittedName>
</protein>
<comment type="caution">
    <text evidence="2">The sequence shown here is derived from an EMBL/GenBank/DDBJ whole genome shotgun (WGS) entry which is preliminary data.</text>
</comment>
<accession>A0A2A9CPC6</accession>
<name>A0A2A9CPC6_9ACTN</name>
<sequence>MEFDPIGQTGDTMCLGHITDPHLLRCVEEFATRGACTICVIASLTPTGQVINLEHLARVVHDFAKRRYNHYGFPADDGEQLMPPLDTDDVVERLLEDAVEPAALDSVTRRTAGLINEAQDWFEPFDEDRQAGIQFEWDDFEQSIKHESRLLSPAVGARPETAPEKNYAFVRSLLVLAEERAGLIRTLPRGRKLHRARIELDARELELKARDSPSIALGPAPAERVTAGRMNAQGVAMLYVALDAETACAEVASHSPYDEAVVGTFILQQPLRILDLTQVPPPRSVFDETSDEGAERLNALSFYRDRITRPVILDGSHPVDYVASQMLTEAFRWWTTPHLDGIAYPSRVREGGTNVVLFFGDPIWFEALGEPASRFARFLRQNDRGTAAPLFVIDHKTVRRYRVKRALSVERSIL</sequence>
<organism evidence="2 3">
    <name type="scientific">Propionicimonas paludicola</name>
    <dbReference type="NCBI Taxonomy" id="185243"/>
    <lineage>
        <taxon>Bacteria</taxon>
        <taxon>Bacillati</taxon>
        <taxon>Actinomycetota</taxon>
        <taxon>Actinomycetes</taxon>
        <taxon>Propionibacteriales</taxon>
        <taxon>Nocardioidaceae</taxon>
        <taxon>Propionicimonas</taxon>
    </lineage>
</organism>
<feature type="domain" description="RES" evidence="1">
    <location>
        <begin position="213"/>
        <end position="371"/>
    </location>
</feature>
<dbReference type="SMART" id="SM00953">
    <property type="entry name" value="RES"/>
    <property type="match status" value="1"/>
</dbReference>
<keyword evidence="3" id="KW-1185">Reference proteome</keyword>
<dbReference type="OrthoDB" id="1425103at2"/>
<dbReference type="InterPro" id="IPR014914">
    <property type="entry name" value="RES_dom"/>
</dbReference>
<dbReference type="AlphaFoldDB" id="A0A2A9CPC6"/>
<reference evidence="2 3" key="1">
    <citation type="submission" date="2017-10" db="EMBL/GenBank/DDBJ databases">
        <title>Sequencing the genomes of 1000 actinobacteria strains.</title>
        <authorList>
            <person name="Klenk H.-P."/>
        </authorList>
    </citation>
    <scope>NUCLEOTIDE SEQUENCE [LARGE SCALE GENOMIC DNA]</scope>
    <source>
        <strain evidence="2 3">DSM 15597</strain>
    </source>
</reference>
<evidence type="ECO:0000313" key="3">
    <source>
        <dbReference type="Proteomes" id="UP000226079"/>
    </source>
</evidence>
<dbReference type="Pfam" id="PF08808">
    <property type="entry name" value="RES"/>
    <property type="match status" value="1"/>
</dbReference>
<proteinExistence type="predicted"/>
<evidence type="ECO:0000313" key="2">
    <source>
        <dbReference type="EMBL" id="PFG16051.1"/>
    </source>
</evidence>
<evidence type="ECO:0000259" key="1">
    <source>
        <dbReference type="SMART" id="SM00953"/>
    </source>
</evidence>
<dbReference type="Proteomes" id="UP000226079">
    <property type="component" value="Unassembled WGS sequence"/>
</dbReference>
<gene>
    <name evidence="2" type="ORF">ATK74_0580</name>
</gene>
<dbReference type="EMBL" id="PDJC01000001">
    <property type="protein sequence ID" value="PFG16051.1"/>
    <property type="molecule type" value="Genomic_DNA"/>
</dbReference>